<reference evidence="1 2" key="1">
    <citation type="submission" date="2018-06" db="EMBL/GenBank/DDBJ databases">
        <title>Complete Genomes of Monosporascus.</title>
        <authorList>
            <person name="Robinson A.J."/>
            <person name="Natvig D.O."/>
        </authorList>
    </citation>
    <scope>NUCLEOTIDE SEQUENCE [LARGE SCALE GENOMIC DNA]</scope>
    <source>
        <strain evidence="1 2">CBS 609.92</strain>
    </source>
</reference>
<keyword evidence="2" id="KW-1185">Reference proteome</keyword>
<accession>A0ABY0GVT1</accession>
<sequence>MAFHGQRKGNAPEYALKIKAKLTESGDYSHDLWDLWNPPLPSFAVTLCGASPTAVIPRVSSIPRWARQWRNRPVAAWNGLRQANEAVGCHSLPHGEAIPGYSPQRSWGSGRVARIGRNGAIPVTIRATEDSDSHLTYVSNTDADTDDSVSVGLGEDGDVDVVTNTELDVTVALDSGYATAEQDSGVEDNFYQQLVAQCGAGGPMIDNHGENTDKVTTSEE</sequence>
<evidence type="ECO:0000313" key="2">
    <source>
        <dbReference type="Proteomes" id="UP000294003"/>
    </source>
</evidence>
<protein>
    <submittedName>
        <fullName evidence="1">Uncharacterized protein</fullName>
    </submittedName>
</protein>
<proteinExistence type="predicted"/>
<organism evidence="1 2">
    <name type="scientific">Monosporascus cannonballus</name>
    <dbReference type="NCBI Taxonomy" id="155416"/>
    <lineage>
        <taxon>Eukaryota</taxon>
        <taxon>Fungi</taxon>
        <taxon>Dikarya</taxon>
        <taxon>Ascomycota</taxon>
        <taxon>Pezizomycotina</taxon>
        <taxon>Sordariomycetes</taxon>
        <taxon>Xylariomycetidae</taxon>
        <taxon>Xylariales</taxon>
        <taxon>Xylariales incertae sedis</taxon>
        <taxon>Monosporascus</taxon>
    </lineage>
</organism>
<dbReference type="Proteomes" id="UP000294003">
    <property type="component" value="Unassembled WGS sequence"/>
</dbReference>
<comment type="caution">
    <text evidence="1">The sequence shown here is derived from an EMBL/GenBank/DDBJ whole genome shotgun (WGS) entry which is preliminary data.</text>
</comment>
<gene>
    <name evidence="1" type="ORF">DL762_008580</name>
</gene>
<evidence type="ECO:0000313" key="1">
    <source>
        <dbReference type="EMBL" id="RYO78677.1"/>
    </source>
</evidence>
<dbReference type="EMBL" id="QJNS01000368">
    <property type="protein sequence ID" value="RYO78677.1"/>
    <property type="molecule type" value="Genomic_DNA"/>
</dbReference>
<name>A0ABY0GVT1_9PEZI</name>